<reference evidence="6" key="1">
    <citation type="submission" date="2021-03" db="EMBL/GenBank/DDBJ databases">
        <authorList>
            <person name="Bekaert M."/>
        </authorList>
    </citation>
    <scope>NUCLEOTIDE SEQUENCE</scope>
</reference>
<dbReference type="PANTHER" id="PTHR22923">
    <property type="entry name" value="CEREBELLIN-RELATED"/>
    <property type="match status" value="1"/>
</dbReference>
<dbReference type="InterPro" id="IPR008983">
    <property type="entry name" value="Tumour_necrosis_fac-like_dom"/>
</dbReference>
<dbReference type="PROSITE" id="PS50871">
    <property type="entry name" value="C1Q"/>
    <property type="match status" value="1"/>
</dbReference>
<proteinExistence type="predicted"/>
<dbReference type="AlphaFoldDB" id="A0A8S3QQR8"/>
<dbReference type="PANTHER" id="PTHR22923:SF116">
    <property type="entry name" value="C1Q DOMAIN-CONTAINING PROTEIN"/>
    <property type="match status" value="1"/>
</dbReference>
<feature type="domain" description="C1q" evidence="5">
    <location>
        <begin position="124"/>
        <end position="259"/>
    </location>
</feature>
<evidence type="ECO:0000256" key="4">
    <source>
        <dbReference type="SAM" id="Coils"/>
    </source>
</evidence>
<protein>
    <submittedName>
        <fullName evidence="6">C1QL</fullName>
    </submittedName>
</protein>
<organism evidence="6 7">
    <name type="scientific">Mytilus edulis</name>
    <name type="common">Blue mussel</name>
    <dbReference type="NCBI Taxonomy" id="6550"/>
    <lineage>
        <taxon>Eukaryota</taxon>
        <taxon>Metazoa</taxon>
        <taxon>Spiralia</taxon>
        <taxon>Lophotrochozoa</taxon>
        <taxon>Mollusca</taxon>
        <taxon>Bivalvia</taxon>
        <taxon>Autobranchia</taxon>
        <taxon>Pteriomorphia</taxon>
        <taxon>Mytilida</taxon>
        <taxon>Mytiloidea</taxon>
        <taxon>Mytilidae</taxon>
        <taxon>Mytilinae</taxon>
        <taxon>Mytilus</taxon>
    </lineage>
</organism>
<evidence type="ECO:0000256" key="3">
    <source>
        <dbReference type="ARBA" id="ARBA00022729"/>
    </source>
</evidence>
<dbReference type="PRINTS" id="PR00007">
    <property type="entry name" value="COMPLEMNTC1Q"/>
</dbReference>
<dbReference type="InterPro" id="IPR050822">
    <property type="entry name" value="Cerebellin_Synaptic_Org"/>
</dbReference>
<comment type="caution">
    <text evidence="6">The sequence shown here is derived from an EMBL/GenBank/DDBJ whole genome shotgun (WGS) entry which is preliminary data.</text>
</comment>
<dbReference type="InterPro" id="IPR001073">
    <property type="entry name" value="C1q_dom"/>
</dbReference>
<gene>
    <name evidence="6" type="ORF">MEDL_12127</name>
</gene>
<accession>A0A8S3QQR8</accession>
<evidence type="ECO:0000313" key="7">
    <source>
        <dbReference type="Proteomes" id="UP000683360"/>
    </source>
</evidence>
<dbReference type="OrthoDB" id="6151356at2759"/>
<sequence>MNFIFQDAIKNEISALNGYQCSSKVEIDDHLPHVYSADQGKRIIKDKSQAGFFCTNPDIHSEIQEIRKQFSKEILRLENRIDSAASENKWLKEQIKGCKCNERINETESNRNKRILLNIPTDTQASPKIAFYAHLSKNIDHMGNHQTIVFDQVRLNVGSLYKSVDGEFVSSVSGTFFFIWTISNSDNTYMQSELVVNGQVFGQIISDAGQHTDWAVSTAFAIVSLQPDDRVWIRSGVVHSGHVSGTGFGTSSFAGFILW</sequence>
<evidence type="ECO:0000313" key="6">
    <source>
        <dbReference type="EMBL" id="CAG2197289.1"/>
    </source>
</evidence>
<comment type="subcellular location">
    <subcellularLocation>
        <location evidence="1">Secreted</location>
    </subcellularLocation>
</comment>
<keyword evidence="3" id="KW-0732">Signal</keyword>
<dbReference type="Gene3D" id="2.60.120.40">
    <property type="match status" value="1"/>
</dbReference>
<dbReference type="Pfam" id="PF00386">
    <property type="entry name" value="C1q"/>
    <property type="match status" value="1"/>
</dbReference>
<dbReference type="GO" id="GO:0005576">
    <property type="term" value="C:extracellular region"/>
    <property type="evidence" value="ECO:0007669"/>
    <property type="project" value="UniProtKB-SubCell"/>
</dbReference>
<dbReference type="EMBL" id="CAJPWZ010000644">
    <property type="protein sequence ID" value="CAG2197289.1"/>
    <property type="molecule type" value="Genomic_DNA"/>
</dbReference>
<dbReference type="Proteomes" id="UP000683360">
    <property type="component" value="Unassembled WGS sequence"/>
</dbReference>
<evidence type="ECO:0000259" key="5">
    <source>
        <dbReference type="PROSITE" id="PS50871"/>
    </source>
</evidence>
<feature type="coiled-coil region" evidence="4">
    <location>
        <begin position="60"/>
        <end position="94"/>
    </location>
</feature>
<keyword evidence="7" id="KW-1185">Reference proteome</keyword>
<keyword evidence="4" id="KW-0175">Coiled coil</keyword>
<evidence type="ECO:0000256" key="2">
    <source>
        <dbReference type="ARBA" id="ARBA00022525"/>
    </source>
</evidence>
<name>A0A8S3QQR8_MYTED</name>
<dbReference type="SMART" id="SM00110">
    <property type="entry name" value="C1Q"/>
    <property type="match status" value="1"/>
</dbReference>
<evidence type="ECO:0000256" key="1">
    <source>
        <dbReference type="ARBA" id="ARBA00004613"/>
    </source>
</evidence>
<dbReference type="SUPFAM" id="SSF49842">
    <property type="entry name" value="TNF-like"/>
    <property type="match status" value="1"/>
</dbReference>
<keyword evidence="2" id="KW-0964">Secreted</keyword>